<dbReference type="EMBL" id="UXUI01008694">
    <property type="protein sequence ID" value="VDD92160.1"/>
    <property type="molecule type" value="Genomic_DNA"/>
</dbReference>
<dbReference type="OrthoDB" id="5856121at2759"/>
<dbReference type="AlphaFoldDB" id="A0A0N4VAA4"/>
<name>A0A0N4VAA4_ENTVE</name>
<proteinExistence type="predicted"/>
<reference evidence="2 3" key="2">
    <citation type="submission" date="2018-10" db="EMBL/GenBank/DDBJ databases">
        <authorList>
            <consortium name="Pathogen Informatics"/>
        </authorList>
    </citation>
    <scope>NUCLEOTIDE SEQUENCE [LARGE SCALE GENOMIC DNA]</scope>
</reference>
<feature type="compositionally biased region" description="Low complexity" evidence="1">
    <location>
        <begin position="599"/>
        <end position="623"/>
    </location>
</feature>
<evidence type="ECO:0000256" key="1">
    <source>
        <dbReference type="SAM" id="MobiDB-lite"/>
    </source>
</evidence>
<feature type="region of interest" description="Disordered" evidence="1">
    <location>
        <begin position="404"/>
        <end position="450"/>
    </location>
</feature>
<gene>
    <name evidence="2" type="ORF">EVEC_LOCUS6911</name>
</gene>
<feature type="compositionally biased region" description="Polar residues" evidence="1">
    <location>
        <begin position="420"/>
        <end position="443"/>
    </location>
</feature>
<protein>
    <submittedName>
        <fullName evidence="4">CAP-Gly domain-containing protein</fullName>
    </submittedName>
</protein>
<dbReference type="Proteomes" id="UP000274131">
    <property type="component" value="Unassembled WGS sequence"/>
</dbReference>
<feature type="compositionally biased region" description="Polar residues" evidence="1">
    <location>
        <begin position="558"/>
        <end position="570"/>
    </location>
</feature>
<dbReference type="WBParaSite" id="EVEC_0000739001-mRNA-1">
    <property type="protein sequence ID" value="EVEC_0000739001-mRNA-1"/>
    <property type="gene ID" value="EVEC_0000739001"/>
</dbReference>
<keyword evidence="3" id="KW-1185">Reference proteome</keyword>
<organism evidence="4">
    <name type="scientific">Enterobius vermicularis</name>
    <name type="common">Human pinworm</name>
    <dbReference type="NCBI Taxonomy" id="51028"/>
    <lineage>
        <taxon>Eukaryota</taxon>
        <taxon>Metazoa</taxon>
        <taxon>Ecdysozoa</taxon>
        <taxon>Nematoda</taxon>
        <taxon>Chromadorea</taxon>
        <taxon>Rhabditida</taxon>
        <taxon>Spirurina</taxon>
        <taxon>Oxyuridomorpha</taxon>
        <taxon>Oxyuroidea</taxon>
        <taxon>Oxyuridae</taxon>
        <taxon>Enterobius</taxon>
    </lineage>
</organism>
<feature type="compositionally biased region" description="Pro residues" evidence="1">
    <location>
        <begin position="587"/>
        <end position="598"/>
    </location>
</feature>
<evidence type="ECO:0000313" key="3">
    <source>
        <dbReference type="Proteomes" id="UP000274131"/>
    </source>
</evidence>
<feature type="region of interest" description="Disordered" evidence="1">
    <location>
        <begin position="545"/>
        <end position="642"/>
    </location>
</feature>
<reference evidence="4" key="1">
    <citation type="submission" date="2017-02" db="UniProtKB">
        <authorList>
            <consortium name="WormBaseParasite"/>
        </authorList>
    </citation>
    <scope>IDENTIFICATION</scope>
</reference>
<sequence length="855" mass="95578">MNIIFSENTRGDTAKQSGEMIDQARFRHHQQRSKFKDAIDYLDQIFEDLKKECDLPVRVYVLESHFSKAVASLQQTHQSPPVMRPYKTKKQQKNDREKVVLAEQFQGDIEVSETIVLPPVQKKLKGERLNFTQKWLEGDIKSWITAPAKSDFSMDGMDDEDSFDERSLGSCSAEVAAINSAVGKKKKSRDMSNVVTKVIEPAKPTRKNGVFPNGDHPGQPAIIKPQVVRPQPVYGFPTGSGFNSTGNTGVPIITNGVSAGSSNANFNSFPQPFRDIETRGRDQNQLNAHYPLKRVSSHNQVLDRKSNEQSWRSNQESYNTLGSVKSEDIGLGRPNGVFVQYSPNRLFDKKPSAVNTSNVDANAIKMRIAQQQDPVLTIDALVAELELNTDQAASNLKRRSFPTKFETLTNRPSLDHHGQPVSNRRLTNGNTSLKPRGNDSTSKPVPKQKDSSFDEMANMLHNVASEVSRLENRPRKTSQMNNFGNNVLSPFETINQERLEPSKVEAIQSMFENRVNQSPQRSLHQNPNAGKEEDTYYEFTGLNKLNKQRSPSYPKLATKSQSPSNTSVRSQKVRKNSPFVNHHEFAPPFPTTQPPTCPPGSTNSSQTGGYYSSGSSLGASSSHASHRQNSVPRKIVRQGSVVGNQSLSSQAISVDDEDDGFYDNIQVDEKRMSRLTDVDNASVSSRLPPTAKGATRITQFLKKIGASKPPGSAASLVSLNKVTNDKVSHNNTLIKSNSLSNEPWKEQIINGGDNLKQNTYQEEKEYCSNHNMPSSRTKYSRFGNEMNHGFRIVGPVSNIFNTIGYWKKFGTEMTVENYPQMSFRRSPLGGRQSAYGYLTREDEENRTEYVFKLHT</sequence>
<evidence type="ECO:0000313" key="2">
    <source>
        <dbReference type="EMBL" id="VDD92160.1"/>
    </source>
</evidence>
<evidence type="ECO:0000313" key="4">
    <source>
        <dbReference type="WBParaSite" id="EVEC_0000739001-mRNA-1"/>
    </source>
</evidence>
<accession>A0A0N4VAA4</accession>